<comment type="caution">
    <text evidence="2">The sequence shown here is derived from an EMBL/GenBank/DDBJ whole genome shotgun (WGS) entry which is preliminary data.</text>
</comment>
<protein>
    <submittedName>
        <fullName evidence="2">Uncharacterized protein</fullName>
    </submittedName>
</protein>
<name>A0A2N1M9B9_9GLOM</name>
<reference evidence="2 3" key="2">
    <citation type="submission" date="2017-10" db="EMBL/GenBank/DDBJ databases">
        <title>Extensive intraspecific genome diversity in a model arbuscular mycorrhizal fungus.</title>
        <authorList>
            <person name="Chen E.C.H."/>
            <person name="Morin E."/>
            <person name="Baudet D."/>
            <person name="Noel J."/>
            <person name="Ndikumana S."/>
            <person name="Charron P."/>
            <person name="St-Onge C."/>
            <person name="Giorgi J."/>
            <person name="Grigoriev I.V."/>
            <person name="Roux C."/>
            <person name="Martin F.M."/>
            <person name="Corradi N."/>
        </authorList>
    </citation>
    <scope>NUCLEOTIDE SEQUENCE [LARGE SCALE GENOMIC DNA]</scope>
    <source>
        <strain evidence="2 3">C2</strain>
    </source>
</reference>
<reference evidence="2 3" key="1">
    <citation type="submission" date="2016-04" db="EMBL/GenBank/DDBJ databases">
        <title>Genome analyses suggest a sexual origin of heterokaryosis in a supposedly ancient asexual fungus.</title>
        <authorList>
            <person name="Ropars J."/>
            <person name="Sedzielewska K."/>
            <person name="Noel J."/>
            <person name="Charron P."/>
            <person name="Farinelli L."/>
            <person name="Marton T."/>
            <person name="Kruger M."/>
            <person name="Pelin A."/>
            <person name="Brachmann A."/>
            <person name="Corradi N."/>
        </authorList>
    </citation>
    <scope>NUCLEOTIDE SEQUENCE [LARGE SCALE GENOMIC DNA]</scope>
    <source>
        <strain evidence="2 3">C2</strain>
    </source>
</reference>
<dbReference type="EMBL" id="LLXL01003737">
    <property type="protein sequence ID" value="PKK58228.1"/>
    <property type="molecule type" value="Genomic_DNA"/>
</dbReference>
<proteinExistence type="predicted"/>
<keyword evidence="1" id="KW-0812">Transmembrane</keyword>
<dbReference type="AlphaFoldDB" id="A0A2N1M9B9"/>
<accession>A0A2N1M9B9</accession>
<keyword evidence="1" id="KW-1133">Transmembrane helix</keyword>
<feature type="transmembrane region" description="Helical" evidence="1">
    <location>
        <begin position="62"/>
        <end position="83"/>
    </location>
</feature>
<sequence length="88" mass="10769">MASRRNFRFVGSLEWVEMKKLKKSYQVNILANGVEFNRAVGYLEVQLTMKIFSLVEFLYSEYYFLQLFSIIWWFREVLCKFCIRLNFK</sequence>
<dbReference type="Proteomes" id="UP000233469">
    <property type="component" value="Unassembled WGS sequence"/>
</dbReference>
<keyword evidence="1" id="KW-0472">Membrane</keyword>
<organism evidence="2 3">
    <name type="scientific">Rhizophagus irregularis</name>
    <dbReference type="NCBI Taxonomy" id="588596"/>
    <lineage>
        <taxon>Eukaryota</taxon>
        <taxon>Fungi</taxon>
        <taxon>Fungi incertae sedis</taxon>
        <taxon>Mucoromycota</taxon>
        <taxon>Glomeromycotina</taxon>
        <taxon>Glomeromycetes</taxon>
        <taxon>Glomerales</taxon>
        <taxon>Glomeraceae</taxon>
        <taxon>Rhizophagus</taxon>
    </lineage>
</organism>
<evidence type="ECO:0000313" key="3">
    <source>
        <dbReference type="Proteomes" id="UP000233469"/>
    </source>
</evidence>
<evidence type="ECO:0000256" key="1">
    <source>
        <dbReference type="SAM" id="Phobius"/>
    </source>
</evidence>
<gene>
    <name evidence="2" type="ORF">RhiirC2_796651</name>
</gene>
<evidence type="ECO:0000313" key="2">
    <source>
        <dbReference type="EMBL" id="PKK58228.1"/>
    </source>
</evidence>